<dbReference type="Proteomes" id="UP000001307">
    <property type="component" value="Unassembled WGS sequence"/>
</dbReference>
<evidence type="ECO:0000313" key="5">
    <source>
        <dbReference type="EMBL" id="CBY14083.1"/>
    </source>
</evidence>
<dbReference type="Pfam" id="PF18201">
    <property type="entry name" value="PIH1_CS"/>
    <property type="match status" value="1"/>
</dbReference>
<evidence type="ECO:0000259" key="3">
    <source>
        <dbReference type="Pfam" id="PF08190"/>
    </source>
</evidence>
<reference evidence="5" key="1">
    <citation type="journal article" date="2010" name="Science">
        <title>Plasticity of animal genome architecture unmasked by rapid evolution of a pelagic tunicate.</title>
        <authorList>
            <person name="Denoeud F."/>
            <person name="Henriet S."/>
            <person name="Mungpakdee S."/>
            <person name="Aury J.M."/>
            <person name="Da Silva C."/>
            <person name="Brinkmann H."/>
            <person name="Mikhaleva J."/>
            <person name="Olsen L.C."/>
            <person name="Jubin C."/>
            <person name="Canestro C."/>
            <person name="Bouquet J.M."/>
            <person name="Danks G."/>
            <person name="Poulain J."/>
            <person name="Campsteijn C."/>
            <person name="Adamski M."/>
            <person name="Cross I."/>
            <person name="Yadetie F."/>
            <person name="Muffato M."/>
            <person name="Louis A."/>
            <person name="Butcher S."/>
            <person name="Tsagkogeorga G."/>
            <person name="Konrad A."/>
            <person name="Singh S."/>
            <person name="Jensen M.F."/>
            <person name="Cong E.H."/>
            <person name="Eikeseth-Otteraa H."/>
            <person name="Noel B."/>
            <person name="Anthouard V."/>
            <person name="Porcel B.M."/>
            <person name="Kachouri-Lafond R."/>
            <person name="Nishino A."/>
            <person name="Ugolini M."/>
            <person name="Chourrout P."/>
            <person name="Nishida H."/>
            <person name="Aasland R."/>
            <person name="Huzurbazar S."/>
            <person name="Westhof E."/>
            <person name="Delsuc F."/>
            <person name="Lehrach H."/>
            <person name="Reinhardt R."/>
            <person name="Weissenbach J."/>
            <person name="Roy S.W."/>
            <person name="Artiguenave F."/>
            <person name="Postlethwait J.H."/>
            <person name="Manak J.R."/>
            <person name="Thompson E.M."/>
            <person name="Jaillon O."/>
            <person name="Du Pasquier L."/>
            <person name="Boudinot P."/>
            <person name="Liberles D.A."/>
            <person name="Volff J.N."/>
            <person name="Philippe H."/>
            <person name="Lenhard B."/>
            <person name="Roest Crollius H."/>
            <person name="Wincker P."/>
            <person name="Chourrout D."/>
        </authorList>
    </citation>
    <scope>NUCLEOTIDE SEQUENCE [LARGE SCALE GENOMIC DNA]</scope>
</reference>
<feature type="region of interest" description="Disordered" evidence="2">
    <location>
        <begin position="529"/>
        <end position="551"/>
    </location>
</feature>
<protein>
    <recommendedName>
        <fullName evidence="7">Protein kintoun</fullName>
    </recommendedName>
</protein>
<proteinExistence type="inferred from homology"/>
<evidence type="ECO:0000256" key="1">
    <source>
        <dbReference type="ARBA" id="ARBA00008511"/>
    </source>
</evidence>
<evidence type="ECO:0000313" key="6">
    <source>
        <dbReference type="Proteomes" id="UP000001307"/>
    </source>
</evidence>
<keyword evidence="6" id="KW-1185">Reference proteome</keyword>
<dbReference type="InterPro" id="IPR050734">
    <property type="entry name" value="PIH1/Kintoun_subfamily"/>
</dbReference>
<dbReference type="InterPro" id="IPR041442">
    <property type="entry name" value="PIH1D1/2/3_CS-like"/>
</dbReference>
<feature type="domain" description="PIH1D1/2/3 CS-like" evidence="4">
    <location>
        <begin position="263"/>
        <end position="334"/>
    </location>
</feature>
<evidence type="ECO:0000256" key="2">
    <source>
        <dbReference type="SAM" id="MobiDB-lite"/>
    </source>
</evidence>
<comment type="similarity">
    <text evidence="1">Belongs to the PIH1 family.</text>
</comment>
<name>E4XWM8_OIKDI</name>
<gene>
    <name evidence="5" type="ORF">GSOID_T00007050001</name>
</gene>
<accession>E4XWM8</accession>
<sequence>MIKILPNLLIFYCEEIGKPEINNAYNKEIADMEEKNGVHSEFLHPNPAHCVRVEIMPEDNSNPHTAYLNIAQNKMVSQSRCERDKEGTQGILWHLPHTLSPPREEIIVGSKCKIYDVVFHPDTIRMGKTNSNFMSMLHKSAIDAVSSNFRVKVSPKYEIVAEKAYVGKAEPCILRTPLPAPGSDAAKNYMAADLSKKSKPKKSGKQKEEEIREDLAKFMENRPARTKSKVSGLRTRWEGLPGVNDDGTLLPRWQIKDNADPSKKEDLVVSFWLPELENSKNLKIDILDKNLGLKTVNQEKKYRCTISLPYNVESKISKAIFKNTERILEIKLPIAMDKISFDDAVNNIEPPEIPLEPVDKRGPKFELTEEELAEELRRISEQPHRSLAELIPAHNLSLPDFKASESERWCLFEVNVSAVPLDLDNDCEITENGFHLANKFDPAIKNIGLSVTVGNGGIQKHECHKQLAEGKNVLEVKLRKTNDGLLKHFNMGKTRNSLESYRFDVLISDRQVTQPQEPLSKATAHYLPTCNTSRQSGSPPQSKPLPLKTDQ</sequence>
<dbReference type="Pfam" id="PF08190">
    <property type="entry name" value="PIH1"/>
    <property type="match status" value="1"/>
</dbReference>
<dbReference type="PANTHER" id="PTHR22997">
    <property type="entry name" value="PIH1 DOMAIN-CONTAINING PROTEIN 1"/>
    <property type="match status" value="1"/>
</dbReference>
<feature type="domain" description="PIH1 N-terminal" evidence="3">
    <location>
        <begin position="18"/>
        <end position="179"/>
    </location>
</feature>
<dbReference type="InParanoid" id="E4XWM8"/>
<dbReference type="OrthoDB" id="546764at2759"/>
<evidence type="ECO:0008006" key="7">
    <source>
        <dbReference type="Google" id="ProtNLM"/>
    </source>
</evidence>
<dbReference type="CDD" id="cd00298">
    <property type="entry name" value="ACD_sHsps_p23-like"/>
    <property type="match status" value="1"/>
</dbReference>
<dbReference type="PANTHER" id="PTHR22997:SF3">
    <property type="entry name" value="PROTEIN KINTOUN"/>
    <property type="match status" value="1"/>
</dbReference>
<dbReference type="AlphaFoldDB" id="E4XWM8"/>
<feature type="compositionally biased region" description="Polar residues" evidence="2">
    <location>
        <begin position="529"/>
        <end position="540"/>
    </location>
</feature>
<evidence type="ECO:0000259" key="4">
    <source>
        <dbReference type="Pfam" id="PF18201"/>
    </source>
</evidence>
<dbReference type="InterPro" id="IPR012981">
    <property type="entry name" value="PIH1_N"/>
</dbReference>
<dbReference type="GO" id="GO:0005737">
    <property type="term" value="C:cytoplasm"/>
    <property type="evidence" value="ECO:0007669"/>
    <property type="project" value="TreeGrafter"/>
</dbReference>
<dbReference type="EMBL" id="FN653249">
    <property type="protein sequence ID" value="CBY14083.1"/>
    <property type="molecule type" value="Genomic_DNA"/>
</dbReference>
<organism evidence="5">
    <name type="scientific">Oikopleura dioica</name>
    <name type="common">Tunicate</name>
    <dbReference type="NCBI Taxonomy" id="34765"/>
    <lineage>
        <taxon>Eukaryota</taxon>
        <taxon>Metazoa</taxon>
        <taxon>Chordata</taxon>
        <taxon>Tunicata</taxon>
        <taxon>Appendicularia</taxon>
        <taxon>Copelata</taxon>
        <taxon>Oikopleuridae</taxon>
        <taxon>Oikopleura</taxon>
    </lineage>
</organism>